<dbReference type="Proteomes" id="UP000004001">
    <property type="component" value="Unassembled WGS sequence"/>
</dbReference>
<dbReference type="GO" id="GO:0030170">
    <property type="term" value="F:pyridoxal phosphate binding"/>
    <property type="evidence" value="ECO:0007669"/>
    <property type="project" value="TreeGrafter"/>
</dbReference>
<evidence type="ECO:0000313" key="3">
    <source>
        <dbReference type="EMBL" id="EFA96628.1"/>
    </source>
</evidence>
<evidence type="ECO:0000256" key="1">
    <source>
        <dbReference type="ARBA" id="ARBA00037999"/>
    </source>
</evidence>
<dbReference type="AlphaFoldDB" id="D1W1U4"/>
<dbReference type="InterPro" id="IPR015422">
    <property type="entry name" value="PyrdxlP-dep_Trfase_small"/>
</dbReference>
<dbReference type="Pfam" id="PF01041">
    <property type="entry name" value="DegT_DnrJ_EryC1"/>
    <property type="match status" value="2"/>
</dbReference>
<dbReference type="Gene3D" id="3.40.640.10">
    <property type="entry name" value="Type I PLP-dependent aspartate aminotransferase-like (Major domain)"/>
    <property type="match status" value="1"/>
</dbReference>
<dbReference type="RefSeq" id="WP_008125800.1">
    <property type="nucleotide sequence ID" value="NZ_ADEF01000066.1"/>
</dbReference>
<dbReference type="SUPFAM" id="SSF53383">
    <property type="entry name" value="PLP-dependent transferases"/>
    <property type="match status" value="1"/>
</dbReference>
<dbReference type="Gene3D" id="3.90.1150.10">
    <property type="entry name" value="Aspartate Aminotransferase, domain 1"/>
    <property type="match status" value="1"/>
</dbReference>
<keyword evidence="3" id="KW-0808">Transferase</keyword>
<accession>D1W1U4</accession>
<protein>
    <submittedName>
        <fullName evidence="3">DegT/DnrJ/EryC1/StrS aminotransferase family protein</fullName>
    </submittedName>
</protein>
<dbReference type="CDD" id="cd00616">
    <property type="entry name" value="AHBA_syn"/>
    <property type="match status" value="1"/>
</dbReference>
<comment type="caution">
    <text evidence="3">The sequence shown here is derived from an EMBL/GenBank/DDBJ whole genome shotgun (WGS) entry which is preliminary data.</text>
</comment>
<evidence type="ECO:0000313" key="4">
    <source>
        <dbReference type="Proteomes" id="UP000004001"/>
    </source>
</evidence>
<evidence type="ECO:0000256" key="2">
    <source>
        <dbReference type="RuleBase" id="RU004508"/>
    </source>
</evidence>
<dbReference type="PANTHER" id="PTHR30244:SF34">
    <property type="entry name" value="DTDP-4-AMINO-4,6-DIDEOXYGALACTOSE TRANSAMINASE"/>
    <property type="match status" value="1"/>
</dbReference>
<keyword evidence="4" id="KW-1185">Reference proteome</keyword>
<dbReference type="InterPro" id="IPR015421">
    <property type="entry name" value="PyrdxlP-dep_Trfase_major"/>
</dbReference>
<gene>
    <name evidence="3" type="ORF">HMPREF9019_0379</name>
</gene>
<comment type="similarity">
    <text evidence="1 2">Belongs to the DegT/DnrJ/EryC1 family.</text>
</comment>
<keyword evidence="3" id="KW-0032">Aminotransferase</keyword>
<reference evidence="3 4" key="1">
    <citation type="submission" date="2009-12" db="EMBL/GenBank/DDBJ databases">
        <title>Genome Sequence of Prevotella timonensis CRIS 5C-B1.</title>
        <authorList>
            <person name="Durkin A.S."/>
            <person name="Madupu R."/>
            <person name="Torralba M."/>
            <person name="Methe B."/>
            <person name="Sutton G."/>
            <person name="Strausberg R.L."/>
            <person name="Nelson K.E."/>
        </authorList>
    </citation>
    <scope>NUCLEOTIDE SEQUENCE [LARGE SCALE GENOMIC DNA]</scope>
    <source>
        <strain evidence="3 4">CRIS 5C-B1</strain>
    </source>
</reference>
<sequence>MMDKPEKRIILCLAHMSGNEQKYIKEAFDTNWVVPLGPNVNGFEEDLKRFVASTNCSDRGESQLEKTNQGCGCAARDFSEERYPQRIQPHENDPEKLWLEGDERLKDKQVVALASGTSAVHLALVALGVKVGDEVICQSFTFCASSHPVTYQGATPVFVDSEKDSWNMDPDLLEEAIKDRIEKTGRKPKAIIVVYLYGMPAKIDEIKAVANKYDIPLIEDAAEGLGSRYKGQVVGTFGRFGVLSFNGNKMITTSGGGALICPNVETKNRVMFFATQAREAFPYYEHEEIGYNYRLSNICAGIGRGQLTVLDEHIAHHRRLAKLYKELFSKVDGITFHANPSTDFESNYWLNTITLDPELQVKGQEHAYEQAVKGAVGGAAGVVHATGKVHTSCEPNANVEAMRVALDKMDIESRPLWKPMHLQPVYKNCPAYTNGVSEQLFKIGLCLPSGPCVSEDDVRYIVQSITDQIK</sequence>
<name>D1W1U4_9BACT</name>
<dbReference type="InterPro" id="IPR000653">
    <property type="entry name" value="DegT/StrS_aminotransferase"/>
</dbReference>
<dbReference type="InterPro" id="IPR015424">
    <property type="entry name" value="PyrdxlP-dep_Trfase"/>
</dbReference>
<dbReference type="eggNOG" id="COG0399">
    <property type="taxonomic scope" value="Bacteria"/>
</dbReference>
<proteinExistence type="inferred from homology"/>
<dbReference type="GO" id="GO:0000271">
    <property type="term" value="P:polysaccharide biosynthetic process"/>
    <property type="evidence" value="ECO:0007669"/>
    <property type="project" value="TreeGrafter"/>
</dbReference>
<dbReference type="PANTHER" id="PTHR30244">
    <property type="entry name" value="TRANSAMINASE"/>
    <property type="match status" value="1"/>
</dbReference>
<keyword evidence="2" id="KW-0663">Pyridoxal phosphate</keyword>
<dbReference type="EMBL" id="ADEF01000066">
    <property type="protein sequence ID" value="EFA96628.1"/>
    <property type="molecule type" value="Genomic_DNA"/>
</dbReference>
<organism evidence="3 4">
    <name type="scientific">Hoylesella timonensis CRIS 5C-B1</name>
    <dbReference type="NCBI Taxonomy" id="679189"/>
    <lineage>
        <taxon>Bacteria</taxon>
        <taxon>Pseudomonadati</taxon>
        <taxon>Bacteroidota</taxon>
        <taxon>Bacteroidia</taxon>
        <taxon>Bacteroidales</taxon>
        <taxon>Prevotellaceae</taxon>
        <taxon>Hoylesella</taxon>
    </lineage>
</organism>
<dbReference type="GO" id="GO:0008483">
    <property type="term" value="F:transaminase activity"/>
    <property type="evidence" value="ECO:0007669"/>
    <property type="project" value="UniProtKB-KW"/>
</dbReference>